<accession>A0A060US30</accession>
<dbReference type="AlphaFoldDB" id="A0A060US30"/>
<organism evidence="10">
    <name type="scientific">Acidithiobacillus ferrivorans</name>
    <dbReference type="NCBI Taxonomy" id="160808"/>
    <lineage>
        <taxon>Bacteria</taxon>
        <taxon>Pseudomonadati</taxon>
        <taxon>Pseudomonadota</taxon>
        <taxon>Acidithiobacillia</taxon>
        <taxon>Acidithiobacillales</taxon>
        <taxon>Acidithiobacillaceae</taxon>
        <taxon>Acidithiobacillus</taxon>
    </lineage>
</organism>
<keyword evidence="3 6" id="KW-0717">Septation</keyword>
<evidence type="ECO:0000259" key="9">
    <source>
        <dbReference type="Pfam" id="PF05209"/>
    </source>
</evidence>
<dbReference type="InterPro" id="IPR005526">
    <property type="entry name" value="Septum_form_inhib_MinC_C"/>
</dbReference>
<name>A0A060US30_9PROT</name>
<dbReference type="InterPro" id="IPR013033">
    <property type="entry name" value="MinC"/>
</dbReference>
<evidence type="ECO:0000256" key="7">
    <source>
        <dbReference type="SAM" id="MobiDB-lite"/>
    </source>
</evidence>
<dbReference type="Gene3D" id="2.160.20.70">
    <property type="match status" value="1"/>
</dbReference>
<evidence type="ECO:0000313" key="12">
    <source>
        <dbReference type="Proteomes" id="UP000193925"/>
    </source>
</evidence>
<dbReference type="HAMAP" id="MF_00267">
    <property type="entry name" value="MinC"/>
    <property type="match status" value="1"/>
</dbReference>
<gene>
    <name evidence="6 10" type="primary">minC</name>
    <name evidence="10" type="ORF">AFERRI_30015</name>
    <name evidence="11" type="ORF">AFERRI_30034</name>
</gene>
<evidence type="ECO:0000256" key="3">
    <source>
        <dbReference type="ARBA" id="ARBA00023210"/>
    </source>
</evidence>
<dbReference type="InterPro" id="IPR036145">
    <property type="entry name" value="MinC_C_sf"/>
</dbReference>
<keyword evidence="2 6" id="KW-0132">Cell division</keyword>
<dbReference type="NCBIfam" id="TIGR01222">
    <property type="entry name" value="minC"/>
    <property type="match status" value="1"/>
</dbReference>
<dbReference type="PANTHER" id="PTHR34108">
    <property type="entry name" value="SEPTUM SITE-DETERMINING PROTEIN MINC"/>
    <property type="match status" value="1"/>
</dbReference>
<protein>
    <recommendedName>
        <fullName evidence="6">Probable septum site-determining protein MinC</fullName>
    </recommendedName>
</protein>
<comment type="function">
    <text evidence="5 6">Cell division inhibitor that blocks the formation of polar Z ring septums. Rapidly oscillates between the poles of the cell to destabilize FtsZ filaments that have formed before they mature into polar Z rings. Prevents FtsZ polymerization.</text>
</comment>
<evidence type="ECO:0000256" key="5">
    <source>
        <dbReference type="ARBA" id="ARBA00025606"/>
    </source>
</evidence>
<dbReference type="GO" id="GO:0000902">
    <property type="term" value="P:cell morphogenesis"/>
    <property type="evidence" value="ECO:0007669"/>
    <property type="project" value="InterPro"/>
</dbReference>
<feature type="compositionally biased region" description="Low complexity" evidence="7">
    <location>
        <begin position="118"/>
        <end position="129"/>
    </location>
</feature>
<dbReference type="EMBL" id="CCCS020000023">
    <property type="protein sequence ID" value="CDQ09369.1"/>
    <property type="molecule type" value="Genomic_DNA"/>
</dbReference>
<dbReference type="Pfam" id="PF05209">
    <property type="entry name" value="MinC_N"/>
    <property type="match status" value="1"/>
</dbReference>
<comment type="subunit">
    <text evidence="6">Interacts with MinD and FtsZ.</text>
</comment>
<reference evidence="10" key="2">
    <citation type="submission" date="2014-07" db="EMBL/GenBank/DDBJ databases">
        <title>Initial genome analysis of the psychrotolerant acidophile Acidithiobacillus ferrivorans CF27: insights into iron and sulfur oxidation pathways and into biofilm formation.</title>
        <authorList>
            <person name="Talla E."/>
            <person name="Hedrich S."/>
            <person name="Mangenot S."/>
            <person name="Ji B."/>
            <person name="Johnson D.B."/>
            <person name="Barbe V."/>
            <person name="Bonnefoy V."/>
        </authorList>
    </citation>
    <scope>NUCLEOTIDE SEQUENCE [LARGE SCALE GENOMIC DNA]</scope>
    <source>
        <strain evidence="10">CF27</strain>
    </source>
</reference>
<dbReference type="RefSeq" id="WP_035191754.1">
    <property type="nucleotide sequence ID" value="NZ_CCCS020000023.1"/>
</dbReference>
<evidence type="ECO:0000256" key="4">
    <source>
        <dbReference type="ARBA" id="ARBA00023306"/>
    </source>
</evidence>
<dbReference type="InterPro" id="IPR007874">
    <property type="entry name" value="MinC_N"/>
</dbReference>
<dbReference type="Pfam" id="PF03775">
    <property type="entry name" value="MinC_C"/>
    <property type="match status" value="1"/>
</dbReference>
<feature type="domain" description="Septum formation inhibitor MinC C-terminal" evidence="8">
    <location>
        <begin position="140"/>
        <end position="238"/>
    </location>
</feature>
<evidence type="ECO:0000256" key="1">
    <source>
        <dbReference type="ARBA" id="ARBA00006291"/>
    </source>
</evidence>
<dbReference type="GO" id="GO:1901891">
    <property type="term" value="P:regulation of cell septum assembly"/>
    <property type="evidence" value="ECO:0007669"/>
    <property type="project" value="InterPro"/>
</dbReference>
<evidence type="ECO:0000256" key="6">
    <source>
        <dbReference type="HAMAP-Rule" id="MF_00267"/>
    </source>
</evidence>
<keyword evidence="12" id="KW-1185">Reference proteome</keyword>
<dbReference type="PANTHER" id="PTHR34108:SF1">
    <property type="entry name" value="SEPTUM SITE-DETERMINING PROTEIN MINC"/>
    <property type="match status" value="1"/>
</dbReference>
<reference evidence="11 12" key="3">
    <citation type="submission" date="2017-03" db="EMBL/GenBank/DDBJ databases">
        <authorList>
            <person name="Regsiter A."/>
            <person name="William W."/>
        </authorList>
    </citation>
    <scope>NUCLEOTIDE SEQUENCE [LARGE SCALE GENOMIC DNA]</scope>
    <source>
        <strain evidence="11">PRJEB5721</strain>
    </source>
</reference>
<comment type="similarity">
    <text evidence="1 6">Belongs to the MinC family.</text>
</comment>
<dbReference type="InterPro" id="IPR016098">
    <property type="entry name" value="CAP/MinC_C"/>
</dbReference>
<dbReference type="EMBL" id="LT841305">
    <property type="protein sequence ID" value="SMH66304.1"/>
    <property type="molecule type" value="Genomic_DNA"/>
</dbReference>
<dbReference type="Proteomes" id="UP000193925">
    <property type="component" value="Chromosome AFERRI"/>
</dbReference>
<feature type="region of interest" description="Disordered" evidence="7">
    <location>
        <begin position="113"/>
        <end position="139"/>
    </location>
</feature>
<proteinExistence type="inferred from homology"/>
<dbReference type="GO" id="GO:0000917">
    <property type="term" value="P:division septum assembly"/>
    <property type="evidence" value="ECO:0007669"/>
    <property type="project" value="UniProtKB-KW"/>
</dbReference>
<evidence type="ECO:0000313" key="11">
    <source>
        <dbReference type="EMBL" id="SMH66304.1"/>
    </source>
</evidence>
<reference evidence="10" key="1">
    <citation type="submission" date="2014-03" db="EMBL/GenBank/DDBJ databases">
        <authorList>
            <person name="Genoscope - CEA"/>
        </authorList>
    </citation>
    <scope>NUCLEOTIDE SEQUENCE [LARGE SCALE GENOMIC DNA]</scope>
    <source>
        <strain evidence="10">CF27</strain>
    </source>
</reference>
<feature type="domain" description="Septum formation inhibitor MinC N-terminal" evidence="9">
    <location>
        <begin position="17"/>
        <end position="83"/>
    </location>
</feature>
<evidence type="ECO:0000259" key="8">
    <source>
        <dbReference type="Pfam" id="PF03775"/>
    </source>
</evidence>
<keyword evidence="4 6" id="KW-0131">Cell cycle</keyword>
<dbReference type="GO" id="GO:0051302">
    <property type="term" value="P:regulation of cell division"/>
    <property type="evidence" value="ECO:0007669"/>
    <property type="project" value="InterPro"/>
</dbReference>
<sequence length="243" mass="25910">MANPRSPGTEASAPLRVSGGVFTLSILHLESNNPQHLAQRIAEEHQRHAAAADFHRHAPVVLDLSAIPEEAPLALAEILNVLRVANWFPVGLRNAAPRHQALAQDLNLPVLRGQDRNATPQPETPAPAQSVPISPGGLTIDHPIRSGQRSYARGGDLVCLAAVNAGAEVIADGNIHVYGPLRGRALAGVNGQDAARIFCMSLEAELVSVAGLYRTLEADHPLWGKAAQIYSRDEQLHITALTL</sequence>
<dbReference type="SUPFAM" id="SSF63848">
    <property type="entry name" value="Cell-division inhibitor MinC, C-terminal domain"/>
    <property type="match status" value="1"/>
</dbReference>
<evidence type="ECO:0000256" key="2">
    <source>
        <dbReference type="ARBA" id="ARBA00022618"/>
    </source>
</evidence>
<evidence type="ECO:0000313" key="10">
    <source>
        <dbReference type="EMBL" id="CDQ09369.1"/>
    </source>
</evidence>
<dbReference type="Gene3D" id="3.30.70.260">
    <property type="match status" value="1"/>
</dbReference>